<name>A0A6C0AFA2_9ZZZZ</name>
<dbReference type="AlphaFoldDB" id="A0A6C0AFA2"/>
<evidence type="ECO:0000313" key="1">
    <source>
        <dbReference type="EMBL" id="QHS78376.1"/>
    </source>
</evidence>
<dbReference type="EMBL" id="MN740596">
    <property type="protein sequence ID" value="QHS78376.1"/>
    <property type="molecule type" value="Genomic_DNA"/>
</dbReference>
<protein>
    <submittedName>
        <fullName evidence="1">Uncharacterized protein</fullName>
    </submittedName>
</protein>
<sequence>MLVKFKDIPEWLHKSQLYRDFDEDSEEEIEVKYLKDNEETNNFTEFKKVLKVSSFWALDKIPYTVYVYAYYNKEEVENYLKIKTNNIYIDKYEEIKIDFYRGNLVGREIKMISFLEDNNFLEEDIQKIKLQSSWSKLRNTFEKILKSKSDSFYLNLLEEIDLNNKLVYNINEFVKFYKKHKNYNYAKEFLKEYKNTPKYTITTEFYENEEIIPDIQRELGNNMYRIIIKLFGIEIFLINDHFHSSYEKVNIKIDNKYYNFSIDFGIITKYSIDYYYDEEILIYPSSSLLGDVMLFSFCTIKLNIFNKKDVFDQIKNLKVYKTS</sequence>
<accession>A0A6C0AFA2</accession>
<proteinExistence type="predicted"/>
<organism evidence="1">
    <name type="scientific">viral metagenome</name>
    <dbReference type="NCBI Taxonomy" id="1070528"/>
    <lineage>
        <taxon>unclassified sequences</taxon>
        <taxon>metagenomes</taxon>
        <taxon>organismal metagenomes</taxon>
    </lineage>
</organism>
<reference evidence="1" key="1">
    <citation type="journal article" date="2020" name="Nature">
        <title>Giant virus diversity and host interactions through global metagenomics.</title>
        <authorList>
            <person name="Schulz F."/>
            <person name="Roux S."/>
            <person name="Paez-Espino D."/>
            <person name="Jungbluth S."/>
            <person name="Walsh D.A."/>
            <person name="Denef V.J."/>
            <person name="McMahon K.D."/>
            <person name="Konstantinidis K.T."/>
            <person name="Eloe-Fadrosh E.A."/>
            <person name="Kyrpides N.C."/>
            <person name="Woyke T."/>
        </authorList>
    </citation>
    <scope>NUCLEOTIDE SEQUENCE</scope>
    <source>
        <strain evidence="1">GVMAG-S-1021933-23</strain>
    </source>
</reference>